<reference evidence="10 11" key="1">
    <citation type="submission" date="2008-06" db="EMBL/GenBank/DDBJ databases">
        <title>Complete sequence of Pelodictyon phaeoclathratiforme BU-1.</title>
        <authorList>
            <consortium name="US DOE Joint Genome Institute"/>
            <person name="Lucas S."/>
            <person name="Copeland A."/>
            <person name="Lapidus A."/>
            <person name="Glavina del Rio T."/>
            <person name="Dalin E."/>
            <person name="Tice H."/>
            <person name="Bruce D."/>
            <person name="Goodwin L."/>
            <person name="Pitluck S."/>
            <person name="Schmutz J."/>
            <person name="Larimer F."/>
            <person name="Land M."/>
            <person name="Hauser L."/>
            <person name="Kyrpides N."/>
            <person name="Mikhailova N."/>
            <person name="Liu Z."/>
            <person name="Li T."/>
            <person name="Zhao F."/>
            <person name="Overmann J."/>
            <person name="Bryant D.A."/>
            <person name="Richardson P."/>
        </authorList>
    </citation>
    <scope>NUCLEOTIDE SEQUENCE [LARGE SCALE GENOMIC DNA]</scope>
    <source>
        <strain evidence="11">DSM 5477 / BU-1</strain>
    </source>
</reference>
<dbReference type="InterPro" id="IPR038135">
    <property type="entry name" value="Methylthiotransferase_N_sf"/>
</dbReference>
<dbReference type="InterPro" id="IPR006467">
    <property type="entry name" value="MiaB-like_bact"/>
</dbReference>
<dbReference type="SFLD" id="SFLDG01082">
    <property type="entry name" value="B12-binding_domain_containing"/>
    <property type="match status" value="1"/>
</dbReference>
<dbReference type="EMBL" id="CP001110">
    <property type="protein sequence ID" value="ACF42785.1"/>
    <property type="molecule type" value="Genomic_DNA"/>
</dbReference>
<proteinExistence type="predicted"/>
<gene>
    <name evidence="10" type="ordered locus">Ppha_0459</name>
</gene>
<dbReference type="Proteomes" id="UP000002724">
    <property type="component" value="Chromosome"/>
</dbReference>
<dbReference type="NCBIfam" id="TIGR01579">
    <property type="entry name" value="MiaB-like-C"/>
    <property type="match status" value="1"/>
</dbReference>
<dbReference type="Gene3D" id="3.40.50.12160">
    <property type="entry name" value="Methylthiotransferase, N-terminal domain"/>
    <property type="match status" value="1"/>
</dbReference>
<dbReference type="Pfam" id="PF00919">
    <property type="entry name" value="UPF0004"/>
    <property type="match status" value="1"/>
</dbReference>
<dbReference type="PROSITE" id="PS51918">
    <property type="entry name" value="RADICAL_SAM"/>
    <property type="match status" value="1"/>
</dbReference>
<keyword evidence="10" id="KW-0560">Oxidoreductase</keyword>
<dbReference type="NCBIfam" id="TIGR00089">
    <property type="entry name" value="MiaB/RimO family radical SAM methylthiotransferase"/>
    <property type="match status" value="1"/>
</dbReference>
<dbReference type="GO" id="GO:0032440">
    <property type="term" value="F:2-alkenal reductase [NAD(P)H] activity"/>
    <property type="evidence" value="ECO:0007669"/>
    <property type="project" value="UniProtKB-EC"/>
</dbReference>
<dbReference type="InterPro" id="IPR058240">
    <property type="entry name" value="rSAM_sf"/>
</dbReference>
<dbReference type="STRING" id="324925.Ppha_0459"/>
<evidence type="ECO:0000256" key="2">
    <source>
        <dbReference type="ARBA" id="ARBA00022485"/>
    </source>
</evidence>
<evidence type="ECO:0000256" key="7">
    <source>
        <dbReference type="ARBA" id="ARBA00023014"/>
    </source>
</evidence>
<dbReference type="InterPro" id="IPR006638">
    <property type="entry name" value="Elp3/MiaA/NifB-like_rSAM"/>
</dbReference>
<keyword evidence="4" id="KW-0949">S-adenosyl-L-methionine</keyword>
<dbReference type="PANTHER" id="PTHR43020">
    <property type="entry name" value="CDK5 REGULATORY SUBUNIT-ASSOCIATED PROTEIN 1"/>
    <property type="match status" value="1"/>
</dbReference>
<dbReference type="GO" id="GO:0035597">
    <property type="term" value="F:tRNA-2-methylthio-N(6)-dimethylallyladenosine(37) synthase activity"/>
    <property type="evidence" value="ECO:0007669"/>
    <property type="project" value="TreeGrafter"/>
</dbReference>
<evidence type="ECO:0000259" key="8">
    <source>
        <dbReference type="PROSITE" id="PS51449"/>
    </source>
</evidence>
<dbReference type="OrthoDB" id="9805215at2"/>
<dbReference type="EC" id="1.3.1.74" evidence="10"/>
<dbReference type="RefSeq" id="WP_012507280.1">
    <property type="nucleotide sequence ID" value="NC_011060.1"/>
</dbReference>
<dbReference type="GO" id="GO:0005829">
    <property type="term" value="C:cytosol"/>
    <property type="evidence" value="ECO:0007669"/>
    <property type="project" value="TreeGrafter"/>
</dbReference>
<dbReference type="Gene3D" id="3.80.30.20">
    <property type="entry name" value="tm_1862 like domain"/>
    <property type="match status" value="1"/>
</dbReference>
<accession>B4SCV1</accession>
<keyword evidence="5" id="KW-0479">Metal-binding</keyword>
<dbReference type="InterPro" id="IPR007197">
    <property type="entry name" value="rSAM"/>
</dbReference>
<keyword evidence="3" id="KW-0808">Transferase</keyword>
<feature type="domain" description="MTTase N-terminal" evidence="8">
    <location>
        <begin position="7"/>
        <end position="122"/>
    </location>
</feature>
<dbReference type="PANTHER" id="PTHR43020:SF2">
    <property type="entry name" value="MITOCHONDRIAL TRNA METHYLTHIOTRANSFERASE CDK5RAP1"/>
    <property type="match status" value="1"/>
</dbReference>
<evidence type="ECO:0000256" key="1">
    <source>
        <dbReference type="ARBA" id="ARBA00001966"/>
    </source>
</evidence>
<evidence type="ECO:0000313" key="11">
    <source>
        <dbReference type="Proteomes" id="UP000002724"/>
    </source>
</evidence>
<feature type="domain" description="Radical SAM core" evidence="9">
    <location>
        <begin position="148"/>
        <end position="379"/>
    </location>
</feature>
<name>B4SCV1_PELPB</name>
<dbReference type="SUPFAM" id="SSF102114">
    <property type="entry name" value="Radical SAM enzymes"/>
    <property type="match status" value="1"/>
</dbReference>
<dbReference type="PROSITE" id="PS51449">
    <property type="entry name" value="MTTASE_N"/>
    <property type="match status" value="1"/>
</dbReference>
<dbReference type="PROSITE" id="PS01278">
    <property type="entry name" value="MTTASE_RADICAL"/>
    <property type="match status" value="1"/>
</dbReference>
<dbReference type="eggNOG" id="COG0621">
    <property type="taxonomic scope" value="Bacteria"/>
</dbReference>
<evidence type="ECO:0000313" key="10">
    <source>
        <dbReference type="EMBL" id="ACF42785.1"/>
    </source>
</evidence>
<evidence type="ECO:0000256" key="5">
    <source>
        <dbReference type="ARBA" id="ARBA00022723"/>
    </source>
</evidence>
<dbReference type="SFLD" id="SFLDG01061">
    <property type="entry name" value="methylthiotransferase"/>
    <property type="match status" value="1"/>
</dbReference>
<organism evidence="10 11">
    <name type="scientific">Pelodictyon phaeoclathratiforme (strain DSM 5477 / BU-1)</name>
    <dbReference type="NCBI Taxonomy" id="324925"/>
    <lineage>
        <taxon>Bacteria</taxon>
        <taxon>Pseudomonadati</taxon>
        <taxon>Chlorobiota</taxon>
        <taxon>Chlorobiia</taxon>
        <taxon>Chlorobiales</taxon>
        <taxon>Chlorobiaceae</taxon>
        <taxon>Chlorobium/Pelodictyon group</taxon>
        <taxon>Pelodictyon</taxon>
    </lineage>
</organism>
<protein>
    <submittedName>
        <fullName evidence="10">MiaB-like tRNA modifying enzyme</fullName>
        <ecNumber evidence="10">1.3.1.74</ecNumber>
    </submittedName>
</protein>
<evidence type="ECO:0000256" key="3">
    <source>
        <dbReference type="ARBA" id="ARBA00022679"/>
    </source>
</evidence>
<dbReference type="InterPro" id="IPR023404">
    <property type="entry name" value="rSAM_horseshoe"/>
</dbReference>
<dbReference type="HOGENOM" id="CLU_018697_1_0_10"/>
<dbReference type="InterPro" id="IPR020612">
    <property type="entry name" value="Methylthiotransferase_CS"/>
</dbReference>
<dbReference type="GO" id="GO:0046872">
    <property type="term" value="F:metal ion binding"/>
    <property type="evidence" value="ECO:0007669"/>
    <property type="project" value="UniProtKB-KW"/>
</dbReference>
<evidence type="ECO:0000256" key="6">
    <source>
        <dbReference type="ARBA" id="ARBA00023004"/>
    </source>
</evidence>
<dbReference type="GO" id="GO:0051539">
    <property type="term" value="F:4 iron, 4 sulfur cluster binding"/>
    <property type="evidence" value="ECO:0007669"/>
    <property type="project" value="UniProtKB-KW"/>
</dbReference>
<evidence type="ECO:0000259" key="9">
    <source>
        <dbReference type="PROSITE" id="PS51918"/>
    </source>
</evidence>
<dbReference type="AlphaFoldDB" id="B4SCV1"/>
<dbReference type="InterPro" id="IPR013848">
    <property type="entry name" value="Methylthiotransferase_N"/>
</dbReference>
<sequence length="453" mass="50396">MKEHSNKKVAAVTLGCKLNYAETSTILDQLSKKGWLLSSIGERADLIIIHTCAVTKQAEQKCRQKIRAIKRKNPSSKIAVIGCYSQFNPEALSAIDGIDAILGSNDKFDIKRYEDILLGTEPSPLVRVTPANTIEKVYPGYSLPAAASCERTRAFLKIQDGCDNGCSYCAIPLIRGGSRSLPAAHIVERAHLLASSGYREIVLTGVNTGDYRSGGLKLKELLRMLEEVSISRIRISSIEPDIVDRELIALVAGSKKIVPHFHIPLQSGSDRILRAMRRHYDTALYRDRVLMSVENIADCAIGADVMVGYPGETEEDFLKMYHFIEELPLASLHVFSCSIRPGTRLALQITNSERKPVESAEIARRYSELAELGRRHEARFKARYTGKECMVLIERSKPVEAGQPAYSGYTRNYLRVLVESNESQLQHTLPGNEVPVRIDSLDEDLNLKGRVLS</sequence>
<dbReference type="Pfam" id="PF04055">
    <property type="entry name" value="Radical_SAM"/>
    <property type="match status" value="1"/>
</dbReference>
<keyword evidence="2" id="KW-0004">4Fe-4S</keyword>
<keyword evidence="6" id="KW-0408">Iron</keyword>
<keyword evidence="7" id="KW-0411">Iron-sulfur</keyword>
<dbReference type="InterPro" id="IPR005839">
    <property type="entry name" value="Methylthiotransferase"/>
</dbReference>
<dbReference type="SMART" id="SM00729">
    <property type="entry name" value="Elp3"/>
    <property type="match status" value="1"/>
</dbReference>
<dbReference type="KEGG" id="pph:Ppha_0459"/>
<evidence type="ECO:0000256" key="4">
    <source>
        <dbReference type="ARBA" id="ARBA00022691"/>
    </source>
</evidence>
<dbReference type="SFLD" id="SFLDS00029">
    <property type="entry name" value="Radical_SAM"/>
    <property type="match status" value="1"/>
</dbReference>
<dbReference type="CDD" id="cd01335">
    <property type="entry name" value="Radical_SAM"/>
    <property type="match status" value="1"/>
</dbReference>
<comment type="cofactor">
    <cofactor evidence="1">
        <name>[4Fe-4S] cluster</name>
        <dbReference type="ChEBI" id="CHEBI:49883"/>
    </cofactor>
</comment>
<keyword evidence="11" id="KW-1185">Reference proteome</keyword>